<reference evidence="1" key="2">
    <citation type="submission" date="2025-08" db="UniProtKB">
        <authorList>
            <consortium name="Ensembl"/>
        </authorList>
    </citation>
    <scope>IDENTIFICATION</scope>
</reference>
<dbReference type="AlphaFoldDB" id="A0A8C4SGH4"/>
<evidence type="ECO:0000313" key="2">
    <source>
        <dbReference type="Proteomes" id="UP000694620"/>
    </source>
</evidence>
<dbReference type="Proteomes" id="UP000694620">
    <property type="component" value="Chromosome 11"/>
</dbReference>
<evidence type="ECO:0000313" key="1">
    <source>
        <dbReference type="Ensembl" id="ENSECRP00000016512.1"/>
    </source>
</evidence>
<keyword evidence="2" id="KW-1185">Reference proteome</keyword>
<proteinExistence type="predicted"/>
<reference evidence="1" key="1">
    <citation type="submission" date="2021-06" db="EMBL/GenBank/DDBJ databases">
        <authorList>
            <consortium name="Wellcome Sanger Institute Data Sharing"/>
        </authorList>
    </citation>
    <scope>NUCLEOTIDE SEQUENCE [LARGE SCALE GENOMIC DNA]</scope>
</reference>
<protein>
    <submittedName>
        <fullName evidence="1">Uncharacterized protein</fullName>
    </submittedName>
</protein>
<dbReference type="Ensembl" id="ENSECRT00000016806.1">
    <property type="protein sequence ID" value="ENSECRP00000016512.1"/>
    <property type="gene ID" value="ENSECRG00000010986.1"/>
</dbReference>
<sequence>MSRTTTFILIEPDLGGLPPSNAVNSKLISSCFSRSTGVCNTISTYLLPSARECCFKTKLSLGLSV</sequence>
<organism evidence="1 2">
    <name type="scientific">Erpetoichthys calabaricus</name>
    <name type="common">Rope fish</name>
    <name type="synonym">Calamoichthys calabaricus</name>
    <dbReference type="NCBI Taxonomy" id="27687"/>
    <lineage>
        <taxon>Eukaryota</taxon>
        <taxon>Metazoa</taxon>
        <taxon>Chordata</taxon>
        <taxon>Craniata</taxon>
        <taxon>Vertebrata</taxon>
        <taxon>Euteleostomi</taxon>
        <taxon>Actinopterygii</taxon>
        <taxon>Polypteriformes</taxon>
        <taxon>Polypteridae</taxon>
        <taxon>Erpetoichthys</taxon>
    </lineage>
</organism>
<reference evidence="1" key="3">
    <citation type="submission" date="2025-09" db="UniProtKB">
        <authorList>
            <consortium name="Ensembl"/>
        </authorList>
    </citation>
    <scope>IDENTIFICATION</scope>
</reference>
<accession>A0A8C4SGH4</accession>
<name>A0A8C4SGH4_ERPCA</name>
<dbReference type="GeneTree" id="ENSGT01150000288967"/>